<keyword evidence="3" id="KW-1185">Reference proteome</keyword>
<accession>W2SYB4</accession>
<dbReference type="AlphaFoldDB" id="W2SYB4"/>
<feature type="region of interest" description="Disordered" evidence="1">
    <location>
        <begin position="173"/>
        <end position="195"/>
    </location>
</feature>
<organism evidence="2 3">
    <name type="scientific">Necator americanus</name>
    <name type="common">Human hookworm</name>
    <dbReference type="NCBI Taxonomy" id="51031"/>
    <lineage>
        <taxon>Eukaryota</taxon>
        <taxon>Metazoa</taxon>
        <taxon>Ecdysozoa</taxon>
        <taxon>Nematoda</taxon>
        <taxon>Chromadorea</taxon>
        <taxon>Rhabditida</taxon>
        <taxon>Rhabditina</taxon>
        <taxon>Rhabditomorpha</taxon>
        <taxon>Strongyloidea</taxon>
        <taxon>Ancylostomatidae</taxon>
        <taxon>Bunostominae</taxon>
        <taxon>Necator</taxon>
    </lineage>
</organism>
<evidence type="ECO:0000313" key="3">
    <source>
        <dbReference type="Proteomes" id="UP000053676"/>
    </source>
</evidence>
<sequence>MRAAISNPRIMAILEQYRLLENKTYVTFSGSFFNTAPAAVPLNDPVTSNEQQNTINYQQIQQMFFHYSSATSRKLGCKLMPAACVAPRCIPADRHLLNNIQTTFMATHMQMYPSRSTSTQQYTNNIYGYAYADTPVRTGSQITRGPSVTNVNSYQVTPTASASRASAPYQSVADLKTTRLRDPSTSSSSGTGLASASSNQAMFYPYRTSTQYVYGGNQAASGQVGTSQLAGGTLFRDANTDPCSLPDPYWCGDYVKIYLNSSTTLNGFTRQAACQALAQTLQDSYNGCCQTLRTVGCR</sequence>
<dbReference type="EMBL" id="KI660345">
    <property type="protein sequence ID" value="ETN74630.1"/>
    <property type="molecule type" value="Genomic_DNA"/>
</dbReference>
<evidence type="ECO:0000256" key="1">
    <source>
        <dbReference type="SAM" id="MobiDB-lite"/>
    </source>
</evidence>
<protein>
    <submittedName>
        <fullName evidence="2">Uncharacterized protein</fullName>
    </submittedName>
</protein>
<dbReference type="KEGG" id="nai:NECAME_12840"/>
<proteinExistence type="predicted"/>
<feature type="compositionally biased region" description="Low complexity" evidence="1">
    <location>
        <begin position="184"/>
        <end position="195"/>
    </location>
</feature>
<evidence type="ECO:0000313" key="2">
    <source>
        <dbReference type="EMBL" id="ETN74630.1"/>
    </source>
</evidence>
<reference evidence="3" key="1">
    <citation type="journal article" date="2014" name="Nat. Genet.">
        <title>Genome of the human hookworm Necator americanus.</title>
        <authorList>
            <person name="Tang Y.T."/>
            <person name="Gao X."/>
            <person name="Rosa B.A."/>
            <person name="Abubucker S."/>
            <person name="Hallsworth-Pepin K."/>
            <person name="Martin J."/>
            <person name="Tyagi R."/>
            <person name="Heizer E."/>
            <person name="Zhang X."/>
            <person name="Bhonagiri-Palsikar V."/>
            <person name="Minx P."/>
            <person name="Warren W.C."/>
            <person name="Wang Q."/>
            <person name="Zhan B."/>
            <person name="Hotez P.J."/>
            <person name="Sternberg P.W."/>
            <person name="Dougall A."/>
            <person name="Gaze S.T."/>
            <person name="Mulvenna J."/>
            <person name="Sotillo J."/>
            <person name="Ranganathan S."/>
            <person name="Rabelo E.M."/>
            <person name="Wilson R.K."/>
            <person name="Felgner P.L."/>
            <person name="Bethony J."/>
            <person name="Hawdon J.M."/>
            <person name="Gasser R.B."/>
            <person name="Loukas A."/>
            <person name="Mitreva M."/>
        </authorList>
    </citation>
    <scope>NUCLEOTIDE SEQUENCE [LARGE SCALE GENOMIC DNA]</scope>
</reference>
<name>W2SYB4_NECAM</name>
<gene>
    <name evidence="2" type="ORF">NECAME_12840</name>
</gene>
<dbReference type="Proteomes" id="UP000053676">
    <property type="component" value="Unassembled WGS sequence"/>
</dbReference>
<dbReference type="OrthoDB" id="5814313at2759"/>